<dbReference type="Proteomes" id="UP000826271">
    <property type="component" value="Unassembled WGS sequence"/>
</dbReference>
<dbReference type="EMBL" id="WHWC01000007">
    <property type="protein sequence ID" value="KAG8379286.1"/>
    <property type="molecule type" value="Genomic_DNA"/>
</dbReference>
<evidence type="ECO:0000256" key="2">
    <source>
        <dbReference type="SAM" id="Coils"/>
    </source>
</evidence>
<gene>
    <name evidence="5" type="ORF">BUALT_Bualt07G0072700</name>
</gene>
<sequence>MMRRSYELDESEFAVAIAASAHAIRSLDESRIQMTEANTRKQEPFRTAKPGSMRKPSIKDTRTSSFLRPTPSLAENPRQKETSRGHTNPSDSWEQAQIAKIRKRYERMHSEILSWENGKKLREKQHMERKKNELEIRKSRNLKHYESKLWRIDHIANGARAQVEEKRKQEESIVKQKARKMRSTGKAPVDYCFCF</sequence>
<proteinExistence type="inferred from homology"/>
<dbReference type="InterPro" id="IPR005516">
    <property type="entry name" value="Remorin_C"/>
</dbReference>
<keyword evidence="6" id="KW-1185">Reference proteome</keyword>
<evidence type="ECO:0000313" key="5">
    <source>
        <dbReference type="EMBL" id="KAG8379286.1"/>
    </source>
</evidence>
<comment type="similarity">
    <text evidence="1">Belongs to the remorin family.</text>
</comment>
<organism evidence="5 6">
    <name type="scientific">Buddleja alternifolia</name>
    <dbReference type="NCBI Taxonomy" id="168488"/>
    <lineage>
        <taxon>Eukaryota</taxon>
        <taxon>Viridiplantae</taxon>
        <taxon>Streptophyta</taxon>
        <taxon>Embryophyta</taxon>
        <taxon>Tracheophyta</taxon>
        <taxon>Spermatophyta</taxon>
        <taxon>Magnoliopsida</taxon>
        <taxon>eudicotyledons</taxon>
        <taxon>Gunneridae</taxon>
        <taxon>Pentapetalae</taxon>
        <taxon>asterids</taxon>
        <taxon>lamiids</taxon>
        <taxon>Lamiales</taxon>
        <taxon>Scrophulariaceae</taxon>
        <taxon>Buddlejeae</taxon>
        <taxon>Buddleja</taxon>
    </lineage>
</organism>
<feature type="compositionally biased region" description="Polar residues" evidence="3">
    <location>
        <begin position="85"/>
        <end position="95"/>
    </location>
</feature>
<dbReference type="PANTHER" id="PTHR31471">
    <property type="entry name" value="OS02G0116800 PROTEIN"/>
    <property type="match status" value="1"/>
</dbReference>
<name>A0AAV6X855_9LAMI</name>
<feature type="domain" description="Remorin C-terminal" evidence="4">
    <location>
        <begin position="90"/>
        <end position="189"/>
    </location>
</feature>
<protein>
    <recommendedName>
        <fullName evidence="4">Remorin C-terminal domain-containing protein</fullName>
    </recommendedName>
</protein>
<evidence type="ECO:0000256" key="1">
    <source>
        <dbReference type="ARBA" id="ARBA00005711"/>
    </source>
</evidence>
<dbReference type="PANTHER" id="PTHR31471:SF5">
    <property type="entry name" value="GB|AAD39278.1"/>
    <property type="match status" value="1"/>
</dbReference>
<feature type="coiled-coil region" evidence="2">
    <location>
        <begin position="117"/>
        <end position="180"/>
    </location>
</feature>
<evidence type="ECO:0000313" key="6">
    <source>
        <dbReference type="Proteomes" id="UP000826271"/>
    </source>
</evidence>
<reference evidence="5" key="1">
    <citation type="submission" date="2019-10" db="EMBL/GenBank/DDBJ databases">
        <authorList>
            <person name="Zhang R."/>
            <person name="Pan Y."/>
            <person name="Wang J."/>
            <person name="Ma R."/>
            <person name="Yu S."/>
        </authorList>
    </citation>
    <scope>NUCLEOTIDE SEQUENCE</scope>
    <source>
        <strain evidence="5">LA-IB0</strain>
        <tissue evidence="5">Leaf</tissue>
    </source>
</reference>
<dbReference type="AlphaFoldDB" id="A0AAV6X855"/>
<evidence type="ECO:0000256" key="3">
    <source>
        <dbReference type="SAM" id="MobiDB-lite"/>
    </source>
</evidence>
<comment type="caution">
    <text evidence="5">The sequence shown here is derived from an EMBL/GenBank/DDBJ whole genome shotgun (WGS) entry which is preliminary data.</text>
</comment>
<dbReference type="Pfam" id="PF03763">
    <property type="entry name" value="Remorin_C"/>
    <property type="match status" value="1"/>
</dbReference>
<keyword evidence="2" id="KW-0175">Coiled coil</keyword>
<accession>A0AAV6X855</accession>
<feature type="region of interest" description="Disordered" evidence="3">
    <location>
        <begin position="34"/>
        <end position="95"/>
    </location>
</feature>
<evidence type="ECO:0000259" key="4">
    <source>
        <dbReference type="Pfam" id="PF03763"/>
    </source>
</evidence>